<dbReference type="PANTHER" id="PTHR42815">
    <property type="entry name" value="FAD-BINDING, PUTATIVE (AFU_ORTHOLOGUE AFUA_6G07600)-RELATED"/>
    <property type="match status" value="1"/>
</dbReference>
<proteinExistence type="predicted"/>
<dbReference type="EMBL" id="LT670818">
    <property type="protein sequence ID" value="SHG02533.1"/>
    <property type="molecule type" value="Genomic_DNA"/>
</dbReference>
<dbReference type="Proteomes" id="UP000190675">
    <property type="component" value="Chromosome I"/>
</dbReference>
<dbReference type="NCBIfam" id="TIGR04025">
    <property type="entry name" value="PPOX_FMN_DR2398"/>
    <property type="match status" value="1"/>
</dbReference>
<dbReference type="RefSeq" id="WP_172899794.1">
    <property type="nucleotide sequence ID" value="NZ_LT670818.1"/>
</dbReference>
<dbReference type="Pfam" id="PF01243">
    <property type="entry name" value="PNPOx_N"/>
    <property type="match status" value="1"/>
</dbReference>
<evidence type="ECO:0000313" key="2">
    <source>
        <dbReference type="EMBL" id="SHG02533.1"/>
    </source>
</evidence>
<protein>
    <recommendedName>
        <fullName evidence="1">Pyridoxamine 5'-phosphate oxidase N-terminal domain-containing protein</fullName>
    </recommendedName>
</protein>
<dbReference type="InterPro" id="IPR011576">
    <property type="entry name" value="Pyridox_Oxase_N"/>
</dbReference>
<dbReference type="InterPro" id="IPR012349">
    <property type="entry name" value="Split_barrel_FMN-bd"/>
</dbReference>
<dbReference type="PANTHER" id="PTHR42815:SF2">
    <property type="entry name" value="FAD-BINDING, PUTATIVE (AFU_ORTHOLOGUE AFUA_6G07600)-RELATED"/>
    <property type="match status" value="1"/>
</dbReference>
<dbReference type="InterPro" id="IPR024029">
    <property type="entry name" value="Pyridox_Oxase_FMN-dep"/>
</dbReference>
<feature type="domain" description="Pyridoxamine 5'-phosphate oxidase N-terminal" evidence="1">
    <location>
        <begin position="43"/>
        <end position="141"/>
    </location>
</feature>
<organism evidence="2 3">
    <name type="scientific">Bradyrhizobium erythrophlei</name>
    <dbReference type="NCBI Taxonomy" id="1437360"/>
    <lineage>
        <taxon>Bacteria</taxon>
        <taxon>Pseudomonadati</taxon>
        <taxon>Pseudomonadota</taxon>
        <taxon>Alphaproteobacteria</taxon>
        <taxon>Hyphomicrobiales</taxon>
        <taxon>Nitrobacteraceae</taxon>
        <taxon>Bradyrhizobium</taxon>
    </lineage>
</organism>
<evidence type="ECO:0000313" key="3">
    <source>
        <dbReference type="Proteomes" id="UP000190675"/>
    </source>
</evidence>
<evidence type="ECO:0000259" key="1">
    <source>
        <dbReference type="Pfam" id="PF01243"/>
    </source>
</evidence>
<gene>
    <name evidence="2" type="ORF">SAMN05444169_0120</name>
</gene>
<dbReference type="AlphaFoldDB" id="A0A1M5GFN8"/>
<reference evidence="2 3" key="1">
    <citation type="submission" date="2016-11" db="EMBL/GenBank/DDBJ databases">
        <authorList>
            <person name="Jaros S."/>
            <person name="Januszkiewicz K."/>
            <person name="Wedrychowicz H."/>
        </authorList>
    </citation>
    <scope>NUCLEOTIDE SEQUENCE [LARGE SCALE GENOMIC DNA]</scope>
    <source>
        <strain evidence="2 3">GAS242</strain>
    </source>
</reference>
<name>A0A1M5GFN8_9BRAD</name>
<sequence length="192" mass="21353">MDAKTPAAADQRFKEVIRTEQDLRQIVGPANKWFTAKILTRLDRRCRQFIAASPFVVVGSSDPLGMVDLSPKGDHAGFVRCLDTSTLAIPDRRGNGRVDTFHNLLQNPGVGLIFFVPGSRETLRVAGRAMIVRDHDIRSAMIEGGRIPELALIVVVEKAFFHCGKCITRSKLWDHEVHREQAGEWPDDGPAL</sequence>
<accession>A0A1M5GFN8</accession>
<dbReference type="SUPFAM" id="SSF50475">
    <property type="entry name" value="FMN-binding split barrel"/>
    <property type="match status" value="1"/>
</dbReference>
<dbReference type="Gene3D" id="2.30.110.10">
    <property type="entry name" value="Electron Transport, Fmn-binding Protein, Chain A"/>
    <property type="match status" value="1"/>
</dbReference>